<name>A0A1L8RHI9_9ENTE</name>
<comment type="similarity">
    <text evidence="2">Belongs to the AzlC family.</text>
</comment>
<keyword evidence="10" id="KW-1185">Reference proteome</keyword>
<organism evidence="9 10">
    <name type="scientific">Enterococcus canis</name>
    <dbReference type="NCBI Taxonomy" id="214095"/>
    <lineage>
        <taxon>Bacteria</taxon>
        <taxon>Bacillati</taxon>
        <taxon>Bacillota</taxon>
        <taxon>Bacilli</taxon>
        <taxon>Lactobacillales</taxon>
        <taxon>Enterococcaceae</taxon>
        <taxon>Enterococcus</taxon>
    </lineage>
</organism>
<dbReference type="Pfam" id="PF03591">
    <property type="entry name" value="AzlC"/>
    <property type="match status" value="1"/>
</dbReference>
<evidence type="ECO:0000256" key="7">
    <source>
        <dbReference type="ARBA" id="ARBA00023136"/>
    </source>
</evidence>
<evidence type="ECO:0000256" key="6">
    <source>
        <dbReference type="ARBA" id="ARBA00022989"/>
    </source>
</evidence>
<dbReference type="Proteomes" id="UP000181884">
    <property type="component" value="Unassembled WGS sequence"/>
</dbReference>
<reference evidence="9 10" key="1">
    <citation type="submission" date="2014-12" db="EMBL/GenBank/DDBJ databases">
        <title>Draft genome sequences of 29 type strains of Enterococci.</title>
        <authorList>
            <person name="Zhong Z."/>
            <person name="Sun Z."/>
            <person name="Liu W."/>
            <person name="Zhang W."/>
            <person name="Zhang H."/>
        </authorList>
    </citation>
    <scope>NUCLEOTIDE SEQUENCE [LARGE SCALE GENOMIC DNA]</scope>
    <source>
        <strain evidence="9 10">DSM 17029</strain>
    </source>
</reference>
<evidence type="ECO:0000256" key="8">
    <source>
        <dbReference type="SAM" id="Phobius"/>
    </source>
</evidence>
<feature type="transmembrane region" description="Helical" evidence="8">
    <location>
        <begin position="192"/>
        <end position="210"/>
    </location>
</feature>
<feature type="transmembrane region" description="Helical" evidence="8">
    <location>
        <begin position="104"/>
        <end position="124"/>
    </location>
</feature>
<dbReference type="GO" id="GO:0005886">
    <property type="term" value="C:plasma membrane"/>
    <property type="evidence" value="ECO:0007669"/>
    <property type="project" value="UniProtKB-SubCell"/>
</dbReference>
<dbReference type="PANTHER" id="PTHR34979">
    <property type="entry name" value="INNER MEMBRANE PROTEIN YGAZ"/>
    <property type="match status" value="1"/>
</dbReference>
<dbReference type="AlphaFoldDB" id="A0A1L8RHI9"/>
<feature type="transmembrane region" description="Helical" evidence="8">
    <location>
        <begin position="73"/>
        <end position="92"/>
    </location>
</feature>
<evidence type="ECO:0000256" key="3">
    <source>
        <dbReference type="ARBA" id="ARBA00022448"/>
    </source>
</evidence>
<dbReference type="STRING" id="214095.RU97_GL000764"/>
<feature type="transmembrane region" description="Helical" evidence="8">
    <location>
        <begin position="163"/>
        <end position="180"/>
    </location>
</feature>
<proteinExistence type="inferred from homology"/>
<evidence type="ECO:0000256" key="5">
    <source>
        <dbReference type="ARBA" id="ARBA00022692"/>
    </source>
</evidence>
<evidence type="ECO:0000256" key="2">
    <source>
        <dbReference type="ARBA" id="ARBA00010735"/>
    </source>
</evidence>
<keyword evidence="7 8" id="KW-0472">Membrane</keyword>
<evidence type="ECO:0000313" key="9">
    <source>
        <dbReference type="EMBL" id="OJG19193.1"/>
    </source>
</evidence>
<keyword evidence="4" id="KW-1003">Cell membrane</keyword>
<evidence type="ECO:0000313" key="10">
    <source>
        <dbReference type="Proteomes" id="UP000181884"/>
    </source>
</evidence>
<evidence type="ECO:0000256" key="1">
    <source>
        <dbReference type="ARBA" id="ARBA00004651"/>
    </source>
</evidence>
<gene>
    <name evidence="9" type="ORF">RU97_GL000764</name>
</gene>
<accession>A0A1L8RHI9</accession>
<protein>
    <submittedName>
        <fullName evidence="9">Azaleucine resistance protein AzlC</fullName>
    </submittedName>
</protein>
<dbReference type="GO" id="GO:1903785">
    <property type="term" value="P:L-valine transmembrane transport"/>
    <property type="evidence" value="ECO:0007669"/>
    <property type="project" value="TreeGrafter"/>
</dbReference>
<dbReference type="InterPro" id="IPR011606">
    <property type="entry name" value="Brnchd-chn_aa_trnsp_permease"/>
</dbReference>
<sequence length="232" mass="24996">METTTYQTFRQGVAACLPTVLGYVGIGIACGVVGKSVGLAVWQIAMMSILIYAGSAQFIICGMIALQAPVSAIIFTTFLVNLRHFLMSMSVAPYFRSLPLKEGIAIGTLLTDESYGVLVLPLAAREKIAFPWVQGLNFTAYLTWICATVLGGLLGNWLPDPHLLGLDFALTGMFIGLLVLQATPALKQQPKVMWVMASVALSLYGFMYWFSPEMSVILATLIGCGVGVVMEK</sequence>
<feature type="transmembrane region" description="Helical" evidence="8">
    <location>
        <begin position="136"/>
        <end position="157"/>
    </location>
</feature>
<feature type="transmembrane region" description="Helical" evidence="8">
    <location>
        <begin position="12"/>
        <end position="34"/>
    </location>
</feature>
<keyword evidence="5 8" id="KW-0812">Transmembrane</keyword>
<dbReference type="EMBL" id="JXKH01000002">
    <property type="protein sequence ID" value="OJG19193.1"/>
    <property type="molecule type" value="Genomic_DNA"/>
</dbReference>
<comment type="subcellular location">
    <subcellularLocation>
        <location evidence="1">Cell membrane</location>
        <topology evidence="1">Multi-pass membrane protein</topology>
    </subcellularLocation>
</comment>
<keyword evidence="6 8" id="KW-1133">Transmembrane helix</keyword>
<feature type="transmembrane region" description="Helical" evidence="8">
    <location>
        <begin position="40"/>
        <end position="66"/>
    </location>
</feature>
<keyword evidence="3" id="KW-0813">Transport</keyword>
<dbReference type="PANTHER" id="PTHR34979:SF1">
    <property type="entry name" value="INNER MEMBRANE PROTEIN YGAZ"/>
    <property type="match status" value="1"/>
</dbReference>
<comment type="caution">
    <text evidence="9">The sequence shown here is derived from an EMBL/GenBank/DDBJ whole genome shotgun (WGS) entry which is preliminary data.</text>
</comment>
<evidence type="ECO:0000256" key="4">
    <source>
        <dbReference type="ARBA" id="ARBA00022475"/>
    </source>
</evidence>
<dbReference type="RefSeq" id="WP_067389414.1">
    <property type="nucleotide sequence ID" value="NZ_JXKH01000002.1"/>
</dbReference>